<dbReference type="PANTHER" id="PTHR30329:SF21">
    <property type="entry name" value="LIPOPROTEIN YIAD-RELATED"/>
    <property type="match status" value="1"/>
</dbReference>
<dbReference type="PANTHER" id="PTHR30329">
    <property type="entry name" value="STATOR ELEMENT OF FLAGELLAR MOTOR COMPLEX"/>
    <property type="match status" value="1"/>
</dbReference>
<accession>A0A0A2G4K7</accession>
<dbReference type="Proteomes" id="UP000030134">
    <property type="component" value="Unassembled WGS sequence"/>
</dbReference>
<dbReference type="SUPFAM" id="SSF103088">
    <property type="entry name" value="OmpA-like"/>
    <property type="match status" value="1"/>
</dbReference>
<name>A0A0A2G4K7_9PORP</name>
<dbReference type="GO" id="GO:0030247">
    <property type="term" value="F:polysaccharide binding"/>
    <property type="evidence" value="ECO:0007669"/>
    <property type="project" value="UniProtKB-ARBA"/>
</dbReference>
<comment type="subcellular location">
    <subcellularLocation>
        <location evidence="1">Cell outer membrane</location>
        <topology evidence="1">Multi-pass membrane protein</topology>
    </subcellularLocation>
</comment>
<sequence length="387" mass="42968">MKAKVLMLALMGACTLSMGVQAQETAKKSAHKTIFNRDKGSDHWFIDIQGGVGMLPFGEANNAAQLMDRIYPVPTLAVGKWHEPWFGTRAQVTAWNMRGFQLEAGSPVAYDNLFGVLHYEFLFDVVNYFAKYNPKRVFHLVPFVGVGGAYKYHTTDAKGAVDNSFSKHDPSFSANAGLIFKFRLGRRVDLNIEAQMVASKINLAGSRIVNDGADLMAFATAGLGFNLGKPEWTEIVPMDWGLVNDLNGQINNLRAENAELSKRPVSCPECPEPVVETVTKTVLRNVVYFRIGSAKIDQNQDINIYNTAQYAKNNNTKIYLVGYADEKTGTSEFNMSLSEKRANAVAKLLVEKYGVSEDMIVVDYKGSSEQLYDVNEWNRIVVMTAAE</sequence>
<organism evidence="14 15">
    <name type="scientific">Porphyromonas gingivicanis</name>
    <dbReference type="NCBI Taxonomy" id="266762"/>
    <lineage>
        <taxon>Bacteria</taxon>
        <taxon>Pseudomonadati</taxon>
        <taxon>Bacteroidota</taxon>
        <taxon>Bacteroidia</taxon>
        <taxon>Bacteroidales</taxon>
        <taxon>Porphyromonadaceae</taxon>
        <taxon>Porphyromonas</taxon>
    </lineage>
</organism>
<evidence type="ECO:0000256" key="3">
    <source>
        <dbReference type="ARBA" id="ARBA00022452"/>
    </source>
</evidence>
<keyword evidence="9" id="KW-0873">Pyrrolidone carboxylic acid</keyword>
<evidence type="ECO:0000256" key="9">
    <source>
        <dbReference type="ARBA" id="ARBA00023283"/>
    </source>
</evidence>
<keyword evidence="3" id="KW-1134">Transmembrane beta strand</keyword>
<dbReference type="InterPro" id="IPR036737">
    <property type="entry name" value="OmpA-like_sf"/>
</dbReference>
<evidence type="ECO:0000256" key="10">
    <source>
        <dbReference type="ARBA" id="ARBA00057459"/>
    </source>
</evidence>
<evidence type="ECO:0000256" key="4">
    <source>
        <dbReference type="ARBA" id="ARBA00022692"/>
    </source>
</evidence>
<dbReference type="EMBL" id="JQZW01000008">
    <property type="protein sequence ID" value="KGN98196.1"/>
    <property type="molecule type" value="Genomic_DNA"/>
</dbReference>
<dbReference type="FunFam" id="3.30.1330.60:FF:000006">
    <property type="entry name" value="Outer membrane protein OmpA"/>
    <property type="match status" value="1"/>
</dbReference>
<dbReference type="Gene3D" id="3.30.1330.60">
    <property type="entry name" value="OmpA-like domain"/>
    <property type="match status" value="1"/>
</dbReference>
<dbReference type="GO" id="GO:0015288">
    <property type="term" value="F:porin activity"/>
    <property type="evidence" value="ECO:0007669"/>
    <property type="project" value="UniProtKB-ARBA"/>
</dbReference>
<evidence type="ECO:0000313" key="14">
    <source>
        <dbReference type="EMBL" id="KGN98196.1"/>
    </source>
</evidence>
<keyword evidence="4" id="KW-0812">Transmembrane</keyword>
<comment type="similarity">
    <text evidence="2">Belongs to the outer membrane OOP (TC 1.B.6) superfamily.</text>
</comment>
<evidence type="ECO:0000313" key="15">
    <source>
        <dbReference type="Proteomes" id="UP000030134"/>
    </source>
</evidence>
<dbReference type="InterPro" id="IPR006665">
    <property type="entry name" value="OmpA-like"/>
</dbReference>
<evidence type="ECO:0000256" key="7">
    <source>
        <dbReference type="ARBA" id="ARBA00023157"/>
    </source>
</evidence>
<keyword evidence="7" id="KW-1015">Disulfide bond</keyword>
<proteinExistence type="inferred from homology"/>
<dbReference type="InterPro" id="IPR050330">
    <property type="entry name" value="Bact_OuterMem_StrucFunc"/>
</dbReference>
<dbReference type="SUPFAM" id="SSF56925">
    <property type="entry name" value="OMPA-like"/>
    <property type="match status" value="1"/>
</dbReference>
<dbReference type="OrthoDB" id="1453138at2"/>
<gene>
    <name evidence="14" type="ORF">HQ36_04640</name>
</gene>
<keyword evidence="6 11" id="KW-0472">Membrane</keyword>
<evidence type="ECO:0000259" key="13">
    <source>
        <dbReference type="PROSITE" id="PS51123"/>
    </source>
</evidence>
<comment type="function">
    <text evidence="10">May have porin activity and function in peptidoglycan binding.</text>
</comment>
<comment type="caution">
    <text evidence="14">The sequence shown here is derived from an EMBL/GenBank/DDBJ whole genome shotgun (WGS) entry which is preliminary data.</text>
</comment>
<dbReference type="STRING" id="266762.HQ36_04640"/>
<evidence type="ECO:0000256" key="5">
    <source>
        <dbReference type="ARBA" id="ARBA00022729"/>
    </source>
</evidence>
<dbReference type="CDD" id="cd07185">
    <property type="entry name" value="OmpA_C-like"/>
    <property type="match status" value="1"/>
</dbReference>
<keyword evidence="15" id="KW-1185">Reference proteome</keyword>
<dbReference type="InterPro" id="IPR011250">
    <property type="entry name" value="OMP/PagP_B-barrel"/>
</dbReference>
<protein>
    <submittedName>
        <fullName evidence="14">Membrane protein</fullName>
    </submittedName>
</protein>
<evidence type="ECO:0000256" key="8">
    <source>
        <dbReference type="ARBA" id="ARBA00023237"/>
    </source>
</evidence>
<evidence type="ECO:0000256" key="6">
    <source>
        <dbReference type="ARBA" id="ARBA00023136"/>
    </source>
</evidence>
<dbReference type="Pfam" id="PF00691">
    <property type="entry name" value="OmpA"/>
    <property type="match status" value="1"/>
</dbReference>
<evidence type="ECO:0000256" key="12">
    <source>
        <dbReference type="SAM" id="SignalP"/>
    </source>
</evidence>
<reference evidence="14 15" key="1">
    <citation type="submission" date="2014-08" db="EMBL/GenBank/DDBJ databases">
        <title>Porphyromonas gingivicanis strain:COT-022_OH1391 Genome sequencing.</title>
        <authorList>
            <person name="Wallis C."/>
            <person name="Deusch O."/>
            <person name="O'Flynn C."/>
            <person name="Davis I."/>
            <person name="Jospin G."/>
            <person name="Darling A.E."/>
            <person name="Coil D.A."/>
            <person name="Alexiev A."/>
            <person name="Horsfall A."/>
            <person name="Kirkwood N."/>
            <person name="Harris S."/>
            <person name="Eisen J.A."/>
        </authorList>
    </citation>
    <scope>NUCLEOTIDE SEQUENCE [LARGE SCALE GENOMIC DNA]</scope>
    <source>
        <strain evidence="15">COT-022 OH1391</strain>
    </source>
</reference>
<dbReference type="PROSITE" id="PS51123">
    <property type="entry name" value="OMPA_2"/>
    <property type="match status" value="1"/>
</dbReference>
<dbReference type="RefSeq" id="WP_036883756.1">
    <property type="nucleotide sequence ID" value="NZ_JQZW01000008.1"/>
</dbReference>
<dbReference type="GO" id="GO:0009279">
    <property type="term" value="C:cell outer membrane"/>
    <property type="evidence" value="ECO:0007669"/>
    <property type="project" value="UniProtKB-SubCell"/>
</dbReference>
<feature type="signal peptide" evidence="12">
    <location>
        <begin position="1"/>
        <end position="22"/>
    </location>
</feature>
<keyword evidence="8" id="KW-0998">Cell outer membrane</keyword>
<evidence type="ECO:0000256" key="11">
    <source>
        <dbReference type="PROSITE-ProRule" id="PRU00473"/>
    </source>
</evidence>
<feature type="chain" id="PRO_5001998999" evidence="12">
    <location>
        <begin position="23"/>
        <end position="387"/>
    </location>
</feature>
<feature type="domain" description="OmpA-like" evidence="13">
    <location>
        <begin position="276"/>
        <end position="387"/>
    </location>
</feature>
<evidence type="ECO:0000256" key="2">
    <source>
        <dbReference type="ARBA" id="ARBA00009961"/>
    </source>
</evidence>
<dbReference type="eggNOG" id="COG2885">
    <property type="taxonomic scope" value="Bacteria"/>
</dbReference>
<dbReference type="AlphaFoldDB" id="A0A0A2G4K7"/>
<keyword evidence="5 12" id="KW-0732">Signal</keyword>
<evidence type="ECO:0000256" key="1">
    <source>
        <dbReference type="ARBA" id="ARBA00004571"/>
    </source>
</evidence>